<dbReference type="InterPro" id="IPR036388">
    <property type="entry name" value="WH-like_DNA-bd_sf"/>
</dbReference>
<evidence type="ECO:0000313" key="6">
    <source>
        <dbReference type="EMBL" id="EFY04710.1"/>
    </source>
</evidence>
<evidence type="ECO:0000256" key="1">
    <source>
        <dbReference type="ARBA" id="ARBA00009437"/>
    </source>
</evidence>
<dbReference type="Pfam" id="PF03466">
    <property type="entry name" value="LysR_substrate"/>
    <property type="match status" value="1"/>
</dbReference>
<dbReference type="PRINTS" id="PR00039">
    <property type="entry name" value="HTHLYSR"/>
</dbReference>
<sequence length="293" mass="33052">MDIEYYRNFIAIVEAGSISAAAKQIAIAQPALSNQLKVLQKRFGTQLLHVRRGGHSIELTDAGCILYNKAKYICSAENSALKEIVDCQAGFSGTLRISLSPSMSINFIKNFLSDFYREFPHINYELYEVPIDEQTKQLLEGKTEIGIANAPLKQSKRFETLFSRKERLVALFHKDSPYLKNDKPNILLDDLEDIPLCLSRGCSELFFSVCSDSHIFPQVMSINTTKLSAIAWAEKNTGVAIVPAPAVELFPANLVRKEIKDERLFLEMTLSIVKGRELSQVAQTFINYYMQNK</sequence>
<dbReference type="eggNOG" id="COG0583">
    <property type="taxonomic scope" value="Bacteria"/>
</dbReference>
<comment type="similarity">
    <text evidence="1">Belongs to the LysR transcriptional regulatory family.</text>
</comment>
<dbReference type="OrthoDB" id="9803735at2"/>
<evidence type="ECO:0000256" key="4">
    <source>
        <dbReference type="ARBA" id="ARBA00023163"/>
    </source>
</evidence>
<proteinExistence type="inferred from homology"/>
<dbReference type="GO" id="GO:0003677">
    <property type="term" value="F:DNA binding"/>
    <property type="evidence" value="ECO:0007669"/>
    <property type="project" value="UniProtKB-KW"/>
</dbReference>
<gene>
    <name evidence="6" type="ORF">HMPREF9443_01317</name>
</gene>
<dbReference type="SUPFAM" id="SSF46785">
    <property type="entry name" value="Winged helix' DNA-binding domain"/>
    <property type="match status" value="1"/>
</dbReference>
<dbReference type="Gene3D" id="3.40.190.10">
    <property type="entry name" value="Periplasmic binding protein-like II"/>
    <property type="match status" value="2"/>
</dbReference>
<dbReference type="RefSeq" id="WP_009145676.1">
    <property type="nucleotide sequence ID" value="NZ_GL830889.1"/>
</dbReference>
<dbReference type="CDD" id="cd05466">
    <property type="entry name" value="PBP2_LTTR_substrate"/>
    <property type="match status" value="1"/>
</dbReference>
<evidence type="ECO:0000313" key="7">
    <source>
        <dbReference type="Proteomes" id="UP000004923"/>
    </source>
</evidence>
<keyword evidence="7" id="KW-1185">Reference proteome</keyword>
<dbReference type="Proteomes" id="UP000004923">
    <property type="component" value="Unassembled WGS sequence"/>
</dbReference>
<evidence type="ECO:0000256" key="2">
    <source>
        <dbReference type="ARBA" id="ARBA00023015"/>
    </source>
</evidence>
<dbReference type="InterPro" id="IPR005119">
    <property type="entry name" value="LysR_subst-bd"/>
</dbReference>
<dbReference type="InterPro" id="IPR000847">
    <property type="entry name" value="LysR_HTH_N"/>
</dbReference>
<reference evidence="6 7" key="1">
    <citation type="submission" date="2011-01" db="EMBL/GenBank/DDBJ databases">
        <authorList>
            <person name="Weinstock G."/>
            <person name="Sodergren E."/>
            <person name="Clifton S."/>
            <person name="Fulton L."/>
            <person name="Fulton B."/>
            <person name="Courtney L."/>
            <person name="Fronick C."/>
            <person name="Harrison M."/>
            <person name="Strong C."/>
            <person name="Farmer C."/>
            <person name="Delahaunty K."/>
            <person name="Markovic C."/>
            <person name="Hall O."/>
            <person name="Minx P."/>
            <person name="Tomlinson C."/>
            <person name="Mitreva M."/>
            <person name="Hou S."/>
            <person name="Chen J."/>
            <person name="Wollam A."/>
            <person name="Pepin K.H."/>
            <person name="Johnson M."/>
            <person name="Bhonagiri V."/>
            <person name="Zhang X."/>
            <person name="Suruliraj S."/>
            <person name="Warren W."/>
            <person name="Chinwalla A."/>
            <person name="Mardis E.R."/>
            <person name="Wilson R.K."/>
        </authorList>
    </citation>
    <scope>NUCLEOTIDE SEQUENCE [LARGE SCALE GENOMIC DNA]</scope>
    <source>
        <strain evidence="6 7">YIT 12067</strain>
    </source>
</reference>
<keyword evidence="2" id="KW-0805">Transcription regulation</keyword>
<keyword evidence="4" id="KW-0804">Transcription</keyword>
<dbReference type="GO" id="GO:0032993">
    <property type="term" value="C:protein-DNA complex"/>
    <property type="evidence" value="ECO:0007669"/>
    <property type="project" value="TreeGrafter"/>
</dbReference>
<dbReference type="AlphaFoldDB" id="E8LEN3"/>
<name>E8LEN3_9FIRM</name>
<keyword evidence="3" id="KW-0238">DNA-binding</keyword>
<dbReference type="PROSITE" id="PS50931">
    <property type="entry name" value="HTH_LYSR"/>
    <property type="match status" value="1"/>
</dbReference>
<dbReference type="InterPro" id="IPR036390">
    <property type="entry name" value="WH_DNA-bd_sf"/>
</dbReference>
<dbReference type="Pfam" id="PF00126">
    <property type="entry name" value="HTH_1"/>
    <property type="match status" value="1"/>
</dbReference>
<dbReference type="PANTHER" id="PTHR30346">
    <property type="entry name" value="TRANSCRIPTIONAL DUAL REGULATOR HCAR-RELATED"/>
    <property type="match status" value="1"/>
</dbReference>
<dbReference type="SUPFAM" id="SSF53850">
    <property type="entry name" value="Periplasmic binding protein-like II"/>
    <property type="match status" value="1"/>
</dbReference>
<accession>E8LEN3</accession>
<dbReference type="GO" id="GO:0003700">
    <property type="term" value="F:DNA-binding transcription factor activity"/>
    <property type="evidence" value="ECO:0007669"/>
    <property type="project" value="InterPro"/>
</dbReference>
<evidence type="ECO:0000256" key="3">
    <source>
        <dbReference type="ARBA" id="ARBA00023125"/>
    </source>
</evidence>
<organism evidence="6 7">
    <name type="scientific">Phascolarctobacterium succinatutens YIT 12067</name>
    <dbReference type="NCBI Taxonomy" id="626939"/>
    <lineage>
        <taxon>Bacteria</taxon>
        <taxon>Bacillati</taxon>
        <taxon>Bacillota</taxon>
        <taxon>Negativicutes</taxon>
        <taxon>Acidaminococcales</taxon>
        <taxon>Acidaminococcaceae</taxon>
        <taxon>Phascolarctobacterium</taxon>
    </lineage>
</organism>
<evidence type="ECO:0000259" key="5">
    <source>
        <dbReference type="PROSITE" id="PS50931"/>
    </source>
</evidence>
<dbReference type="HOGENOM" id="CLU_039613_6_2_9"/>
<protein>
    <submittedName>
        <fullName evidence="6">LysR substrate binding domain protein</fullName>
    </submittedName>
</protein>
<comment type="caution">
    <text evidence="6">The sequence shown here is derived from an EMBL/GenBank/DDBJ whole genome shotgun (WGS) entry which is preliminary data.</text>
</comment>
<dbReference type="Gene3D" id="1.10.10.10">
    <property type="entry name" value="Winged helix-like DNA-binding domain superfamily/Winged helix DNA-binding domain"/>
    <property type="match status" value="1"/>
</dbReference>
<dbReference type="EMBL" id="AEVN01000053">
    <property type="protein sequence ID" value="EFY04710.1"/>
    <property type="molecule type" value="Genomic_DNA"/>
</dbReference>
<dbReference type="PANTHER" id="PTHR30346:SF28">
    <property type="entry name" value="HTH-TYPE TRANSCRIPTIONAL REGULATOR CYNR"/>
    <property type="match status" value="1"/>
</dbReference>
<feature type="domain" description="HTH lysR-type" evidence="5">
    <location>
        <begin position="1"/>
        <end position="60"/>
    </location>
</feature>